<keyword evidence="1" id="KW-0812">Transmembrane</keyword>
<evidence type="ECO:0000256" key="1">
    <source>
        <dbReference type="SAM" id="Phobius"/>
    </source>
</evidence>
<reference evidence="2" key="1">
    <citation type="submission" date="2021-02" db="EMBL/GenBank/DDBJ databases">
        <authorList>
            <person name="Dougan E. K."/>
            <person name="Rhodes N."/>
            <person name="Thang M."/>
            <person name="Chan C."/>
        </authorList>
    </citation>
    <scope>NUCLEOTIDE SEQUENCE</scope>
</reference>
<feature type="transmembrane region" description="Helical" evidence="1">
    <location>
        <begin position="199"/>
        <end position="217"/>
    </location>
</feature>
<dbReference type="OrthoDB" id="408646at2759"/>
<feature type="transmembrane region" description="Helical" evidence="1">
    <location>
        <begin position="7"/>
        <end position="28"/>
    </location>
</feature>
<organism evidence="2 3">
    <name type="scientific">Symbiodinium natans</name>
    <dbReference type="NCBI Taxonomy" id="878477"/>
    <lineage>
        <taxon>Eukaryota</taxon>
        <taxon>Sar</taxon>
        <taxon>Alveolata</taxon>
        <taxon>Dinophyceae</taxon>
        <taxon>Suessiales</taxon>
        <taxon>Symbiodiniaceae</taxon>
        <taxon>Symbiodinium</taxon>
    </lineage>
</organism>
<comment type="caution">
    <text evidence="2">The sequence shown here is derived from an EMBL/GenBank/DDBJ whole genome shotgun (WGS) entry which is preliminary data.</text>
</comment>
<dbReference type="Proteomes" id="UP000604046">
    <property type="component" value="Unassembled WGS sequence"/>
</dbReference>
<feature type="transmembrane region" description="Helical" evidence="1">
    <location>
        <begin position="292"/>
        <end position="307"/>
    </location>
</feature>
<sequence length="312" mass="35753">MDWKHDFFNVIFQNWFIIGLMLFCILLSPLRTYLAQDVVNMEGRTGSWPTVPPPEEGVFHIVLMMFFVVLAIGISCVVFLPAILNPFLAPVVLHASLSLGGAGNVWGLPGTNAEAEDFVGNLCRYAFLTLSNLFLMRALRQTNVKPSLIPWVMLLNSAVNRCGFFRGPEERPFHLLDLMILSMVTYAYGLRHRKIVGDYICRYWFVLLIGFGMTWPPDLDTRLDVHPTHDLVLRSKAEIMETLCLIAWLSAADRFLSKEIFTMDKLGFLNDWALILFLVHKAVHMIFGVPRSWFVLIGLMPVAWLFRRRETQ</sequence>
<feature type="transmembrane region" description="Helical" evidence="1">
    <location>
        <begin position="87"/>
        <end position="106"/>
    </location>
</feature>
<feature type="transmembrane region" description="Helical" evidence="1">
    <location>
        <begin position="58"/>
        <end position="80"/>
    </location>
</feature>
<dbReference type="AlphaFoldDB" id="A0A812UCW3"/>
<accession>A0A812UCW3</accession>
<proteinExistence type="predicted"/>
<gene>
    <name evidence="2" type="primary">Mss51</name>
    <name evidence="2" type="ORF">SNAT2548_LOCUS31954</name>
</gene>
<keyword evidence="1" id="KW-0472">Membrane</keyword>
<evidence type="ECO:0000313" key="3">
    <source>
        <dbReference type="Proteomes" id="UP000604046"/>
    </source>
</evidence>
<keyword evidence="3" id="KW-1185">Reference proteome</keyword>
<evidence type="ECO:0000313" key="2">
    <source>
        <dbReference type="EMBL" id="CAE7564613.1"/>
    </source>
</evidence>
<name>A0A812UCW3_9DINO</name>
<protein>
    <submittedName>
        <fullName evidence="2">Mss51 protein</fullName>
    </submittedName>
</protein>
<dbReference type="EMBL" id="CAJNDS010002685">
    <property type="protein sequence ID" value="CAE7564613.1"/>
    <property type="molecule type" value="Genomic_DNA"/>
</dbReference>
<feature type="transmembrane region" description="Helical" evidence="1">
    <location>
        <begin position="173"/>
        <end position="190"/>
    </location>
</feature>
<keyword evidence="1" id="KW-1133">Transmembrane helix</keyword>